<dbReference type="AlphaFoldDB" id="A0A4Z2FLJ9"/>
<comment type="caution">
    <text evidence="2">The sequence shown here is derived from an EMBL/GenBank/DDBJ whole genome shotgun (WGS) entry which is preliminary data.</text>
</comment>
<organism evidence="2 3">
    <name type="scientific">Liparis tanakae</name>
    <name type="common">Tanaka's snailfish</name>
    <dbReference type="NCBI Taxonomy" id="230148"/>
    <lineage>
        <taxon>Eukaryota</taxon>
        <taxon>Metazoa</taxon>
        <taxon>Chordata</taxon>
        <taxon>Craniata</taxon>
        <taxon>Vertebrata</taxon>
        <taxon>Euteleostomi</taxon>
        <taxon>Actinopterygii</taxon>
        <taxon>Neopterygii</taxon>
        <taxon>Teleostei</taxon>
        <taxon>Neoteleostei</taxon>
        <taxon>Acanthomorphata</taxon>
        <taxon>Eupercaria</taxon>
        <taxon>Perciformes</taxon>
        <taxon>Cottioidei</taxon>
        <taxon>Cottales</taxon>
        <taxon>Liparidae</taxon>
        <taxon>Liparis</taxon>
    </lineage>
</organism>
<sequence length="103" mass="11188">MLPSESSASGLAGLKGFLDVHTFAHDGLVELTLKRQQIHVGLRLRDQLTDLGIRPEPRRSRGSGEPSVCRLAPGSRRGTTSDGSDSPVAMLSRFYLWSLAVSR</sequence>
<feature type="region of interest" description="Disordered" evidence="1">
    <location>
        <begin position="51"/>
        <end position="87"/>
    </location>
</feature>
<evidence type="ECO:0000313" key="2">
    <source>
        <dbReference type="EMBL" id="TNN41633.1"/>
    </source>
</evidence>
<reference evidence="2 3" key="1">
    <citation type="submission" date="2019-03" db="EMBL/GenBank/DDBJ databases">
        <title>First draft genome of Liparis tanakae, snailfish: a comprehensive survey of snailfish specific genes.</title>
        <authorList>
            <person name="Kim W."/>
            <person name="Song I."/>
            <person name="Jeong J.-H."/>
            <person name="Kim D."/>
            <person name="Kim S."/>
            <person name="Ryu S."/>
            <person name="Song J.Y."/>
            <person name="Lee S.K."/>
        </authorList>
    </citation>
    <scope>NUCLEOTIDE SEQUENCE [LARGE SCALE GENOMIC DNA]</scope>
    <source>
        <tissue evidence="2">Muscle</tissue>
    </source>
</reference>
<name>A0A4Z2FLJ9_9TELE</name>
<keyword evidence="3" id="KW-1185">Reference proteome</keyword>
<evidence type="ECO:0000256" key="1">
    <source>
        <dbReference type="SAM" id="MobiDB-lite"/>
    </source>
</evidence>
<dbReference type="EMBL" id="SRLO01001092">
    <property type="protein sequence ID" value="TNN41633.1"/>
    <property type="molecule type" value="Genomic_DNA"/>
</dbReference>
<evidence type="ECO:0000313" key="3">
    <source>
        <dbReference type="Proteomes" id="UP000314294"/>
    </source>
</evidence>
<protein>
    <submittedName>
        <fullName evidence="2">Uncharacterized protein</fullName>
    </submittedName>
</protein>
<proteinExistence type="predicted"/>
<dbReference type="Proteomes" id="UP000314294">
    <property type="component" value="Unassembled WGS sequence"/>
</dbReference>
<accession>A0A4Z2FLJ9</accession>
<gene>
    <name evidence="2" type="ORF">EYF80_048207</name>
</gene>